<dbReference type="EMBL" id="MU032354">
    <property type="protein sequence ID" value="KAF3760111.1"/>
    <property type="molecule type" value="Genomic_DNA"/>
</dbReference>
<evidence type="ECO:0000313" key="3">
    <source>
        <dbReference type="Proteomes" id="UP000803844"/>
    </source>
</evidence>
<evidence type="ECO:0000313" key="2">
    <source>
        <dbReference type="EMBL" id="KAF3763571.1"/>
    </source>
</evidence>
<dbReference type="AlphaFoldDB" id="A0A9P4XSG2"/>
<sequence>MLLLLLLLLLLVVVVVVMAILVVVVAGRARQLVIVPSRSMQSQLPGSKHLRWPRHAAAVALLLWWQPRRHAAAVAFLLWWQPRRHAAAMAFLLWWQPRRHAASGLFLPEAHGGLLWTEHQGSCLLQTAAVVVVAIVLNRRTCPWWKTWVSPLYWEIAHIGDGMQIIGENLQVPIGDVMDPKRMVEGEDEEDEKNTQQLLRRWFRAELFVQEGESERYNTAYGARDE</sequence>
<keyword evidence="3" id="KW-1185">Reference proteome</keyword>
<protein>
    <submittedName>
        <fullName evidence="1">Uncharacterized protein</fullName>
    </submittedName>
</protein>
<evidence type="ECO:0000313" key="1">
    <source>
        <dbReference type="EMBL" id="KAF3760111.1"/>
    </source>
</evidence>
<accession>A0A9P4XSG2</accession>
<proteinExistence type="predicted"/>
<name>A0A9P4XSG2_CRYP1</name>
<dbReference type="GeneID" id="63837834"/>
<organism evidence="1 3">
    <name type="scientific">Cryphonectria parasitica (strain ATCC 38755 / EP155)</name>
    <dbReference type="NCBI Taxonomy" id="660469"/>
    <lineage>
        <taxon>Eukaryota</taxon>
        <taxon>Fungi</taxon>
        <taxon>Dikarya</taxon>
        <taxon>Ascomycota</taxon>
        <taxon>Pezizomycotina</taxon>
        <taxon>Sordariomycetes</taxon>
        <taxon>Sordariomycetidae</taxon>
        <taxon>Diaporthales</taxon>
        <taxon>Cryphonectriaceae</taxon>
        <taxon>Cryphonectria-Endothia species complex</taxon>
        <taxon>Cryphonectria</taxon>
    </lineage>
</organism>
<comment type="caution">
    <text evidence="1">The sequence shown here is derived from an EMBL/GenBank/DDBJ whole genome shotgun (WGS) entry which is preliminary data.</text>
</comment>
<dbReference type="EMBL" id="MU032349">
    <property type="protein sequence ID" value="KAF3763571.1"/>
    <property type="molecule type" value="Genomic_DNA"/>
</dbReference>
<dbReference type="Proteomes" id="UP000803844">
    <property type="component" value="Unassembled WGS sequence"/>
</dbReference>
<gene>
    <name evidence="2" type="ORF">M406DRAFT_332043</name>
    <name evidence="1" type="ORF">M406DRAFT_335306</name>
</gene>
<dbReference type="RefSeq" id="XP_040774532.1">
    <property type="nucleotide sequence ID" value="XM_040920705.1"/>
</dbReference>
<reference evidence="1" key="1">
    <citation type="journal article" date="2020" name="Phytopathology">
        <title>Genome sequence of the chestnut blight fungus Cryphonectria parasitica EP155: A fundamental resource for an archetypical invasive plant pathogen.</title>
        <authorList>
            <person name="Crouch J.A."/>
            <person name="Dawe A."/>
            <person name="Aerts A."/>
            <person name="Barry K."/>
            <person name="Churchill A.C.L."/>
            <person name="Grimwood J."/>
            <person name="Hillman B."/>
            <person name="Milgroom M.G."/>
            <person name="Pangilinan J."/>
            <person name="Smith M."/>
            <person name="Salamov A."/>
            <person name="Schmutz J."/>
            <person name="Yadav J."/>
            <person name="Grigoriev I.V."/>
            <person name="Nuss D."/>
        </authorList>
    </citation>
    <scope>NUCLEOTIDE SEQUENCE</scope>
    <source>
        <strain evidence="1">EP155</strain>
    </source>
</reference>